<dbReference type="CDD" id="cd00090">
    <property type="entry name" value="HTH_ARSR"/>
    <property type="match status" value="1"/>
</dbReference>
<protein>
    <submittedName>
        <fullName evidence="6">Putative LysR family transcriptional regulator</fullName>
    </submittedName>
</protein>
<accession>M3UNU3</accession>
<dbReference type="Gene3D" id="3.40.190.290">
    <property type="match status" value="1"/>
</dbReference>
<dbReference type="EMBL" id="BAOP01000048">
    <property type="protein sequence ID" value="GAC81860.1"/>
    <property type="molecule type" value="Genomic_DNA"/>
</dbReference>
<keyword evidence="2" id="KW-0805">Transcription regulation</keyword>
<dbReference type="PRINTS" id="PR00039">
    <property type="entry name" value="HTHLYSR"/>
</dbReference>
<dbReference type="InterPro" id="IPR036388">
    <property type="entry name" value="WH-like_DNA-bd_sf"/>
</dbReference>
<dbReference type="Pfam" id="PF00126">
    <property type="entry name" value="HTH_1"/>
    <property type="match status" value="1"/>
</dbReference>
<dbReference type="GO" id="GO:0005829">
    <property type="term" value="C:cytosol"/>
    <property type="evidence" value="ECO:0007669"/>
    <property type="project" value="TreeGrafter"/>
</dbReference>
<dbReference type="InterPro" id="IPR050950">
    <property type="entry name" value="HTH-type_LysR_regulators"/>
</dbReference>
<dbReference type="Proteomes" id="UP000035009">
    <property type="component" value="Unassembled WGS sequence"/>
</dbReference>
<dbReference type="AlphaFoldDB" id="M3UNU3"/>
<evidence type="ECO:0000256" key="3">
    <source>
        <dbReference type="ARBA" id="ARBA00023125"/>
    </source>
</evidence>
<feature type="domain" description="HTH lysR-type" evidence="5">
    <location>
        <begin position="1"/>
        <end position="58"/>
    </location>
</feature>
<comment type="caution">
    <text evidence="6">The sequence shown here is derived from an EMBL/GenBank/DDBJ whole genome shotgun (WGS) entry which is preliminary data.</text>
</comment>
<gene>
    <name evidence="6" type="ORF">GM1_048_00070</name>
</gene>
<dbReference type="InterPro" id="IPR005119">
    <property type="entry name" value="LysR_subst-bd"/>
</dbReference>
<reference evidence="6 7" key="1">
    <citation type="submission" date="2013-02" db="EMBL/GenBank/DDBJ databases">
        <title>Whole genome shotgun sequence of Gordonia malaquae NBRC 108250.</title>
        <authorList>
            <person name="Yoshida I."/>
            <person name="Hosoyama A."/>
            <person name="Tsuchikane K."/>
            <person name="Ando Y."/>
            <person name="Baba S."/>
            <person name="Ohji S."/>
            <person name="Hamada M."/>
            <person name="Tamura T."/>
            <person name="Yamazoe A."/>
            <person name="Yamazaki S."/>
            <person name="Fujita N."/>
        </authorList>
    </citation>
    <scope>NUCLEOTIDE SEQUENCE [LARGE SCALE GENOMIC DNA]</scope>
    <source>
        <strain evidence="6 7">NBRC 108250</strain>
    </source>
</reference>
<dbReference type="InterPro" id="IPR011991">
    <property type="entry name" value="ArsR-like_HTH"/>
</dbReference>
<dbReference type="RefSeq" id="WP_008381957.1">
    <property type="nucleotide sequence ID" value="NZ_BAOP01000048.1"/>
</dbReference>
<evidence type="ECO:0000259" key="5">
    <source>
        <dbReference type="PROSITE" id="PS50931"/>
    </source>
</evidence>
<dbReference type="SUPFAM" id="SSF46785">
    <property type="entry name" value="Winged helix' DNA-binding domain"/>
    <property type="match status" value="1"/>
</dbReference>
<sequence>MELRHIRYLLAVADHGSFTRAAESLHISQPTLSHQVRQLEKALGVVLVDRSGRTVRLTDAGEAYAHHARLAMRDLAAGRRAVDDVVDLSRGHLRVAITPTFTAYLVGPLINRFHAAHPGLTLTIREATQDAIEAALLLDEIDAGIAFGAPHAPGIVASTLYTESLSLVTNADHPLASSSVTLELRTAMRHPLVLLTDDFATRRQLDAHFDAHDAPPRVTVEVSSVSALIEAVRSAPLLTVLPYAITLNHPELVRIPVTPQLPTRDVTLLRRDSDYQSSASRAFDAIVRELVAEHRGA</sequence>
<dbReference type="OrthoDB" id="3181812at2"/>
<keyword evidence="7" id="KW-1185">Reference proteome</keyword>
<dbReference type="GO" id="GO:0003700">
    <property type="term" value="F:DNA-binding transcription factor activity"/>
    <property type="evidence" value="ECO:0007669"/>
    <property type="project" value="InterPro"/>
</dbReference>
<dbReference type="STRING" id="410332.SAMN04488550_1207"/>
<evidence type="ECO:0000313" key="7">
    <source>
        <dbReference type="Proteomes" id="UP000035009"/>
    </source>
</evidence>
<name>M3UNU3_GORML</name>
<organism evidence="6 7">
    <name type="scientific">Gordonia malaquae NBRC 108250</name>
    <dbReference type="NCBI Taxonomy" id="1223542"/>
    <lineage>
        <taxon>Bacteria</taxon>
        <taxon>Bacillati</taxon>
        <taxon>Actinomycetota</taxon>
        <taxon>Actinomycetes</taxon>
        <taxon>Mycobacteriales</taxon>
        <taxon>Gordoniaceae</taxon>
        <taxon>Gordonia</taxon>
    </lineage>
</organism>
<dbReference type="InterPro" id="IPR036390">
    <property type="entry name" value="WH_DNA-bd_sf"/>
</dbReference>
<proteinExistence type="inferred from homology"/>
<evidence type="ECO:0000256" key="4">
    <source>
        <dbReference type="ARBA" id="ARBA00023163"/>
    </source>
</evidence>
<dbReference type="Gene3D" id="1.10.10.10">
    <property type="entry name" value="Winged helix-like DNA-binding domain superfamily/Winged helix DNA-binding domain"/>
    <property type="match status" value="1"/>
</dbReference>
<keyword evidence="4" id="KW-0804">Transcription</keyword>
<dbReference type="GO" id="GO:0003677">
    <property type="term" value="F:DNA binding"/>
    <property type="evidence" value="ECO:0007669"/>
    <property type="project" value="UniProtKB-KW"/>
</dbReference>
<dbReference type="PANTHER" id="PTHR30419">
    <property type="entry name" value="HTH-TYPE TRANSCRIPTIONAL REGULATOR YBHD"/>
    <property type="match status" value="1"/>
</dbReference>
<keyword evidence="3" id="KW-0238">DNA-binding</keyword>
<dbReference type="InterPro" id="IPR000847">
    <property type="entry name" value="LysR_HTH_N"/>
</dbReference>
<dbReference type="PROSITE" id="PS50931">
    <property type="entry name" value="HTH_LYSR"/>
    <property type="match status" value="1"/>
</dbReference>
<dbReference type="FunFam" id="1.10.10.10:FF:000001">
    <property type="entry name" value="LysR family transcriptional regulator"/>
    <property type="match status" value="1"/>
</dbReference>
<dbReference type="NCBIfam" id="NF008416">
    <property type="entry name" value="PRK11242.1"/>
    <property type="match status" value="1"/>
</dbReference>
<evidence type="ECO:0000256" key="1">
    <source>
        <dbReference type="ARBA" id="ARBA00009437"/>
    </source>
</evidence>
<dbReference type="eggNOG" id="COG0583">
    <property type="taxonomic scope" value="Bacteria"/>
</dbReference>
<evidence type="ECO:0000313" key="6">
    <source>
        <dbReference type="EMBL" id="GAC81860.1"/>
    </source>
</evidence>
<dbReference type="Pfam" id="PF03466">
    <property type="entry name" value="LysR_substrate"/>
    <property type="match status" value="1"/>
</dbReference>
<dbReference type="SUPFAM" id="SSF53850">
    <property type="entry name" value="Periplasmic binding protein-like II"/>
    <property type="match status" value="1"/>
</dbReference>
<evidence type="ECO:0000256" key="2">
    <source>
        <dbReference type="ARBA" id="ARBA00023015"/>
    </source>
</evidence>
<comment type="similarity">
    <text evidence="1">Belongs to the LysR transcriptional regulatory family.</text>
</comment>